<dbReference type="InterPro" id="IPR042197">
    <property type="entry name" value="Apaf_helical"/>
</dbReference>
<dbReference type="Pfam" id="PF23247">
    <property type="entry name" value="LRR_RPS2"/>
    <property type="match status" value="3"/>
</dbReference>
<evidence type="ECO:0000256" key="4">
    <source>
        <dbReference type="ARBA" id="ARBA00022821"/>
    </source>
</evidence>
<organism evidence="7 8">
    <name type="scientific">Gossypium trilobum</name>
    <dbReference type="NCBI Taxonomy" id="34281"/>
    <lineage>
        <taxon>Eukaryota</taxon>
        <taxon>Viridiplantae</taxon>
        <taxon>Streptophyta</taxon>
        <taxon>Embryophyta</taxon>
        <taxon>Tracheophyta</taxon>
        <taxon>Spermatophyta</taxon>
        <taxon>Magnoliopsida</taxon>
        <taxon>eudicotyledons</taxon>
        <taxon>Gunneridae</taxon>
        <taxon>Pentapetalae</taxon>
        <taxon>rosids</taxon>
        <taxon>malvids</taxon>
        <taxon>Malvales</taxon>
        <taxon>Malvaceae</taxon>
        <taxon>Malvoideae</taxon>
        <taxon>Gossypium</taxon>
    </lineage>
</organism>
<feature type="domain" description="AAA+ ATPase" evidence="6">
    <location>
        <begin position="172"/>
        <end position="309"/>
    </location>
</feature>
<dbReference type="PRINTS" id="PR00364">
    <property type="entry name" value="DISEASERSIST"/>
</dbReference>
<evidence type="ECO:0000313" key="8">
    <source>
        <dbReference type="Proteomes" id="UP000593568"/>
    </source>
</evidence>
<dbReference type="GO" id="GO:0043531">
    <property type="term" value="F:ADP binding"/>
    <property type="evidence" value="ECO:0007669"/>
    <property type="project" value="InterPro"/>
</dbReference>
<dbReference type="GO" id="GO:0006952">
    <property type="term" value="P:defense response"/>
    <property type="evidence" value="ECO:0007669"/>
    <property type="project" value="UniProtKB-KW"/>
</dbReference>
<dbReference type="InterPro" id="IPR027417">
    <property type="entry name" value="P-loop_NTPase"/>
</dbReference>
<keyword evidence="4" id="KW-0611">Plant defense</keyword>
<keyword evidence="8" id="KW-1185">Reference proteome</keyword>
<feature type="non-terminal residue" evidence="7">
    <location>
        <position position="1"/>
    </location>
</feature>
<dbReference type="SUPFAM" id="SSF52540">
    <property type="entry name" value="P-loop containing nucleoside triphosphate hydrolases"/>
    <property type="match status" value="1"/>
</dbReference>
<dbReference type="FunFam" id="3.40.50.300:FF:001091">
    <property type="entry name" value="Probable disease resistance protein At1g61300"/>
    <property type="match status" value="1"/>
</dbReference>
<dbReference type="CDD" id="cd00009">
    <property type="entry name" value="AAA"/>
    <property type="match status" value="1"/>
</dbReference>
<dbReference type="PANTHER" id="PTHR33463">
    <property type="entry name" value="NB-ARC DOMAIN-CONTAINING PROTEIN-RELATED"/>
    <property type="match status" value="1"/>
</dbReference>
<keyword evidence="5" id="KW-0067">ATP-binding</keyword>
<dbReference type="SUPFAM" id="SSF52058">
    <property type="entry name" value="L domain-like"/>
    <property type="match status" value="1"/>
</dbReference>
<evidence type="ECO:0000256" key="2">
    <source>
        <dbReference type="ARBA" id="ARBA00022737"/>
    </source>
</evidence>
<reference evidence="7 8" key="1">
    <citation type="journal article" date="2019" name="Genome Biol. Evol.">
        <title>Insights into the evolution of the New World diploid cottons (Gossypium, subgenus Houzingenia) based on genome sequencing.</title>
        <authorList>
            <person name="Grover C.E."/>
            <person name="Arick M.A. 2nd"/>
            <person name="Thrash A."/>
            <person name="Conover J.L."/>
            <person name="Sanders W.S."/>
            <person name="Peterson D.G."/>
            <person name="Frelichowski J.E."/>
            <person name="Scheffler J.A."/>
            <person name="Scheffler B.E."/>
            <person name="Wendel J.F."/>
        </authorList>
    </citation>
    <scope>NUCLEOTIDE SEQUENCE [LARGE SCALE GENOMIC DNA]</scope>
    <source>
        <strain evidence="7">8</strain>
        <tissue evidence="7">Leaf</tissue>
    </source>
</reference>
<protein>
    <recommendedName>
        <fullName evidence="6">AAA+ ATPase domain-containing protein</fullName>
    </recommendedName>
</protein>
<dbReference type="Pfam" id="PF00931">
    <property type="entry name" value="NB-ARC"/>
    <property type="match status" value="1"/>
</dbReference>
<proteinExistence type="inferred from homology"/>
<evidence type="ECO:0000259" key="6">
    <source>
        <dbReference type="SMART" id="SM00382"/>
    </source>
</evidence>
<keyword evidence="3" id="KW-0547">Nucleotide-binding</keyword>
<evidence type="ECO:0000313" key="7">
    <source>
        <dbReference type="EMBL" id="MBA0787628.1"/>
    </source>
</evidence>
<dbReference type="InterPro" id="IPR057135">
    <property type="entry name" value="At4g27190-like_LRR"/>
</dbReference>
<dbReference type="InterPro" id="IPR003593">
    <property type="entry name" value="AAA+_ATPase"/>
</dbReference>
<dbReference type="Gene3D" id="1.10.8.430">
    <property type="entry name" value="Helical domain of apoptotic protease-activating factors"/>
    <property type="match status" value="1"/>
</dbReference>
<dbReference type="Gene3D" id="3.80.10.10">
    <property type="entry name" value="Ribonuclease Inhibitor"/>
    <property type="match status" value="2"/>
</dbReference>
<dbReference type="PANTHER" id="PTHR33463:SF192">
    <property type="entry name" value="DISEASE RESISTANCE PROTEIN RPS2-LIKE"/>
    <property type="match status" value="1"/>
</dbReference>
<evidence type="ECO:0000256" key="1">
    <source>
        <dbReference type="ARBA" id="ARBA00008894"/>
    </source>
</evidence>
<dbReference type="Pfam" id="PF23598">
    <property type="entry name" value="LRR_14"/>
    <property type="match status" value="1"/>
</dbReference>
<dbReference type="SUPFAM" id="SSF52047">
    <property type="entry name" value="RNI-like"/>
    <property type="match status" value="2"/>
</dbReference>
<dbReference type="InterPro" id="IPR032675">
    <property type="entry name" value="LRR_dom_sf"/>
</dbReference>
<dbReference type="Gene3D" id="3.40.50.300">
    <property type="entry name" value="P-loop containing nucleotide triphosphate hydrolases"/>
    <property type="match status" value="1"/>
</dbReference>
<dbReference type="InterPro" id="IPR002182">
    <property type="entry name" value="NB-ARC"/>
</dbReference>
<dbReference type="Proteomes" id="UP000593568">
    <property type="component" value="Unassembled WGS sequence"/>
</dbReference>
<dbReference type="InterPro" id="IPR050905">
    <property type="entry name" value="Plant_NBS-LRR"/>
</dbReference>
<dbReference type="GO" id="GO:0005524">
    <property type="term" value="F:ATP binding"/>
    <property type="evidence" value="ECO:0007669"/>
    <property type="project" value="UniProtKB-KW"/>
</dbReference>
<dbReference type="InterPro" id="IPR055414">
    <property type="entry name" value="LRR_R13L4/SHOC2-like"/>
</dbReference>
<keyword evidence="2" id="KW-0677">Repeat</keyword>
<evidence type="ECO:0000256" key="3">
    <source>
        <dbReference type="ARBA" id="ARBA00022741"/>
    </source>
</evidence>
<comment type="similarity">
    <text evidence="1">Belongs to the disease resistance NB-LRR family.</text>
</comment>
<evidence type="ECO:0000256" key="5">
    <source>
        <dbReference type="ARBA" id="ARBA00022840"/>
    </source>
</evidence>
<dbReference type="InterPro" id="IPR001611">
    <property type="entry name" value="Leu-rich_rpt"/>
</dbReference>
<accession>A0A7J9FR20</accession>
<dbReference type="EMBL" id="JABEZW010226190">
    <property type="protein sequence ID" value="MBA0787628.1"/>
    <property type="molecule type" value="Genomic_DNA"/>
</dbReference>
<gene>
    <name evidence="7" type="ORF">Gotri_025062</name>
</gene>
<sequence length="1437" mass="163603">MGSASNLVTGVVGYLFQKIKRNINYVCHHRTTVLDFEKKVEMLKDKRDRVLLDVDAAQKNGESIYPDVNNWLMKVDDMIISELNKVKDLEEEAKDKCFIGLCPNVKAFYQLSKKAEEDAGAVVELLQQGGFDRISYLDVPPPIVVVPPKDFEDFDSRKLVFNKIMEAVKDPNLNIIGVYGMPGVGKTTLVKEVIRQVKEDKLFDSVSMAVVTHTPDVQKIQDQIADMLGMKFEEKSITGRASRLCQRLKKEKKILVVLDDIWTGLDLMEVGIPLGDKDQVCTILLTSRSSNVLKKDMDAKKSFPIGVLEDKEAWDFFKKIAGDGVESHDLHPIATQVAEQCGGLPIAIRTLAVSLRNEPPCVWKDALRQLSKPSSSNFTGVPATVYSTIECSYNRLQSEDHKQTLLLCSLLGHNAGLEVLLMCAMGSGLFRGVSTVEDTRNRLLTVVSHLKASCLLLDGYNNLHVDMHDLICDVTMSIAANHVFVLRQEDVLNDWPDDETMKECDKISLLFPSINKLPDQLKCPILTFFLVVSSNDPLMKIPANLLKEMKNLKVLILGGMNLPSLPSSISLLVNLRTLSLDHCALGDIALIEELKNLEILNFSGSDIEMLPKEIGQLTKLKWLDLTDCSKLKRIPPGVFCKLSRLEELYIDNSFDEWGAEGQSSLQGNSSIAELKALSCLTSLHIHIPNAKIIPNDFSFVKLRRYIIFIGEASHWDWKWDRVAEYSRTLKLSLQTSIRFLNNGVKVLLKKAENLYIDEVKGVELLLHEAEVGDYFQQLKNLHIQNGAMVQYIFKDIDDVHKIEFLQLESLSLKGLPNLISFCSTNKGSTSISPQEIGLFKQKILFPKLEYLKLSSISIERIWSPQAFCSTQNLTSLTIEGCDNLKHVLFDSLPEYLQQLKCLEISECKCIQEIISTDKMIQESFKNRALIRFPRLNFLKLKGLQNLIGFCHEDYTVEFPVLMILEIENCPELKGFIHNSTRKDTPTHGVLFNNKVVFPTLEKITISHLRKVKRIWHNQLHTNSFSMLKELIVQECDVLLNIFPPFCLRVFQRLEKLIVTDCASLEEVFQLQVQGLDVEETYVVESRLRELNLVRLPKLEHVWTKYCKGNISFSSLKQVCIEECWGLKTLFPFSIAKDLQQLETLTIQNCGLEEIVSKNVEGSNEQEIWFAFNQLSILNLWDLPYLTCFYPGMHRTTWPALTKLIISECGRIKIFGHEESQIQHSLFLIDKHRSSQEAGHEERTMQELLKQVQLIIFCLFPFHKLVKLKVAYCASLEEVFQLQVQGLDIEETCLVTSKLRQVKLFHLPKLKHIWNKDPSKDISFENLREVLVEECWSLKSLFPFSIARGLQQLEILIVGSCGVEEIVSKSAEGSEEDEILFEFNQLSFLALWALPNLVCFYPGKHNITCPTVKRLTTYLQEKIKMFGHAVSQLLHVEK</sequence>
<name>A0A7J9FR20_9ROSI</name>
<dbReference type="PROSITE" id="PS51450">
    <property type="entry name" value="LRR"/>
    <property type="match status" value="1"/>
</dbReference>
<dbReference type="SMART" id="SM00382">
    <property type="entry name" value="AAA"/>
    <property type="match status" value="1"/>
</dbReference>
<comment type="caution">
    <text evidence="7">The sequence shown here is derived from an EMBL/GenBank/DDBJ whole genome shotgun (WGS) entry which is preliminary data.</text>
</comment>